<dbReference type="WBParaSite" id="maker-unitig_36827-snap-gene-0.2-mRNA-1">
    <property type="protein sequence ID" value="maker-unitig_36827-snap-gene-0.2-mRNA-1"/>
    <property type="gene ID" value="maker-unitig_36827-snap-gene-0.2"/>
</dbReference>
<evidence type="ECO:0000256" key="1">
    <source>
        <dbReference type="SAM" id="MobiDB-lite"/>
    </source>
</evidence>
<sequence length="200" mass="22286">MDSGQRYRRLPQQVPVQCRPDHQTNSGITDDPASISSARTAQLATLAQYFYTLFSRKLEAGTPTNRAVPDAAHRQSRAGLCCEHHRQRERAPIRPSVTRLEFEEAVPRETDCGVHAAKLLMDSERTDKNYYSAGYLERLSITEIDRALLQEGYPKYSETPGLSTAVVRLSSKAGGDQGLQTGIRLQNGQRSAGQGLRWLL</sequence>
<organism evidence="2 3">
    <name type="scientific">Macrostomum lignano</name>
    <dbReference type="NCBI Taxonomy" id="282301"/>
    <lineage>
        <taxon>Eukaryota</taxon>
        <taxon>Metazoa</taxon>
        <taxon>Spiralia</taxon>
        <taxon>Lophotrochozoa</taxon>
        <taxon>Platyhelminthes</taxon>
        <taxon>Rhabditophora</taxon>
        <taxon>Macrostomorpha</taxon>
        <taxon>Macrostomida</taxon>
        <taxon>Macrostomidae</taxon>
        <taxon>Macrostomum</taxon>
    </lineage>
</organism>
<reference evidence="3" key="1">
    <citation type="submission" date="2016-11" db="UniProtKB">
        <authorList>
            <consortium name="WormBaseParasite"/>
        </authorList>
    </citation>
    <scope>IDENTIFICATION</scope>
</reference>
<protein>
    <submittedName>
        <fullName evidence="3">Ubiquitinyl hydrolase 1</fullName>
    </submittedName>
</protein>
<accession>A0A1I8FIW3</accession>
<evidence type="ECO:0000313" key="3">
    <source>
        <dbReference type="WBParaSite" id="maker-unitig_36827-snap-gene-0.2-mRNA-1"/>
    </source>
</evidence>
<dbReference type="Proteomes" id="UP000095280">
    <property type="component" value="Unplaced"/>
</dbReference>
<proteinExistence type="predicted"/>
<name>A0A1I8FIW3_9PLAT</name>
<evidence type="ECO:0000313" key="2">
    <source>
        <dbReference type="Proteomes" id="UP000095280"/>
    </source>
</evidence>
<feature type="region of interest" description="Disordered" evidence="1">
    <location>
        <begin position="1"/>
        <end position="34"/>
    </location>
</feature>
<feature type="compositionally biased region" description="Polar residues" evidence="1">
    <location>
        <begin position="23"/>
        <end position="34"/>
    </location>
</feature>
<keyword evidence="2" id="KW-1185">Reference proteome</keyword>
<dbReference type="AlphaFoldDB" id="A0A1I8FIW3"/>